<proteinExistence type="predicted"/>
<reference evidence="4" key="1">
    <citation type="submission" date="2012-12" db="EMBL/GenBank/DDBJ databases">
        <authorList>
            <person name="Hellsten U."/>
            <person name="Grimwood J."/>
            <person name="Chapman J.A."/>
            <person name="Shapiro H."/>
            <person name="Aerts A."/>
            <person name="Otillar R.P."/>
            <person name="Terry A.Y."/>
            <person name="Boore J.L."/>
            <person name="Simakov O."/>
            <person name="Marletaz F."/>
            <person name="Cho S.-J."/>
            <person name="Edsinger-Gonzales E."/>
            <person name="Havlak P."/>
            <person name="Kuo D.-H."/>
            <person name="Larsson T."/>
            <person name="Lv J."/>
            <person name="Arendt D."/>
            <person name="Savage R."/>
            <person name="Osoegawa K."/>
            <person name="de Jong P."/>
            <person name="Lindberg D.R."/>
            <person name="Seaver E.C."/>
            <person name="Weisblat D.A."/>
            <person name="Putnam N.H."/>
            <person name="Grigoriev I.V."/>
            <person name="Rokhsar D.S."/>
        </authorList>
    </citation>
    <scope>NUCLEOTIDE SEQUENCE</scope>
    <source>
        <strain evidence="4">I ESC-2004</strain>
    </source>
</reference>
<gene>
    <name evidence="2" type="ORF">CAPTEDRAFT_211318</name>
</gene>
<organism evidence="2">
    <name type="scientific">Capitella teleta</name>
    <name type="common">Polychaete worm</name>
    <dbReference type="NCBI Taxonomy" id="283909"/>
    <lineage>
        <taxon>Eukaryota</taxon>
        <taxon>Metazoa</taxon>
        <taxon>Spiralia</taxon>
        <taxon>Lophotrochozoa</taxon>
        <taxon>Annelida</taxon>
        <taxon>Polychaeta</taxon>
        <taxon>Sedentaria</taxon>
        <taxon>Scolecida</taxon>
        <taxon>Capitellidae</taxon>
        <taxon>Capitella</taxon>
    </lineage>
</organism>
<evidence type="ECO:0000313" key="2">
    <source>
        <dbReference type="EMBL" id="ELT89657.1"/>
    </source>
</evidence>
<evidence type="ECO:0000313" key="3">
    <source>
        <dbReference type="EnsemblMetazoa" id="CapteP211318"/>
    </source>
</evidence>
<keyword evidence="1" id="KW-1133">Transmembrane helix</keyword>
<sequence length="321" mass="37453">MILRKNGLCAVILTSLVISIIYFLSVGKKTDYPNFRELQGPITTDVKYEEVSFFKPDILQPSNESLSVSPNSREPLSEDVTIVTAFINIGKFQKGEGATFTPDLYHKWMKVFAQIRNPVIFYLETSQDIILIQNLRKDLDQNLTKIVRLNRTAMWSFSVRDKIAEIYSQPSYPKHHPNTVVPEYSCAMHAKYEVMYTTVMNNPFQTKYFAWLDIGLFRELQSKEPFKMSLPPNFNPLKVAYTQVYQPFDRSATKIFLENHVWVCGCFFIAEGNTMLAWVKEYMQAVEHFIHHNIMSTDQQIIYSMFMDDNFDLRKPQTKIQ</sequence>
<feature type="non-terminal residue" evidence="2">
    <location>
        <position position="321"/>
    </location>
</feature>
<dbReference type="EMBL" id="AMQN01032464">
    <property type="status" value="NOT_ANNOTATED_CDS"/>
    <property type="molecule type" value="Genomic_DNA"/>
</dbReference>
<reference evidence="2 4" key="2">
    <citation type="journal article" date="2013" name="Nature">
        <title>Insights into bilaterian evolution from three spiralian genomes.</title>
        <authorList>
            <person name="Simakov O."/>
            <person name="Marletaz F."/>
            <person name="Cho S.J."/>
            <person name="Edsinger-Gonzales E."/>
            <person name="Havlak P."/>
            <person name="Hellsten U."/>
            <person name="Kuo D.H."/>
            <person name="Larsson T."/>
            <person name="Lv J."/>
            <person name="Arendt D."/>
            <person name="Savage R."/>
            <person name="Osoegawa K."/>
            <person name="de Jong P."/>
            <person name="Grimwood J."/>
            <person name="Chapman J.A."/>
            <person name="Shapiro H."/>
            <person name="Aerts A."/>
            <person name="Otillar R.P."/>
            <person name="Terry A.Y."/>
            <person name="Boore J.L."/>
            <person name="Grigoriev I.V."/>
            <person name="Lindberg D.R."/>
            <person name="Seaver E.C."/>
            <person name="Weisblat D.A."/>
            <person name="Putnam N.H."/>
            <person name="Rokhsar D.S."/>
        </authorList>
    </citation>
    <scope>NUCLEOTIDE SEQUENCE</scope>
    <source>
        <strain evidence="2 4">I ESC-2004</strain>
    </source>
</reference>
<keyword evidence="1" id="KW-0472">Membrane</keyword>
<dbReference type="OrthoDB" id="411632at2759"/>
<dbReference type="EMBL" id="KB311238">
    <property type="protein sequence ID" value="ELT89657.1"/>
    <property type="molecule type" value="Genomic_DNA"/>
</dbReference>
<dbReference type="Proteomes" id="UP000014760">
    <property type="component" value="Unassembled WGS sequence"/>
</dbReference>
<keyword evidence="4" id="KW-1185">Reference proteome</keyword>
<dbReference type="EnsemblMetazoa" id="CapteT211318">
    <property type="protein sequence ID" value="CapteP211318"/>
    <property type="gene ID" value="CapteG211318"/>
</dbReference>
<evidence type="ECO:0000256" key="1">
    <source>
        <dbReference type="SAM" id="Phobius"/>
    </source>
</evidence>
<accession>R7TDT9</accession>
<dbReference type="HOGENOM" id="CLU_062703_1_0_1"/>
<dbReference type="Pfam" id="PF09612">
    <property type="entry name" value="HtrL_YibB"/>
    <property type="match status" value="1"/>
</dbReference>
<feature type="transmembrane region" description="Helical" evidence="1">
    <location>
        <begin position="7"/>
        <end position="25"/>
    </location>
</feature>
<name>R7TDT9_CAPTE</name>
<reference evidence="3" key="3">
    <citation type="submission" date="2015-06" db="UniProtKB">
        <authorList>
            <consortium name="EnsemblMetazoa"/>
        </authorList>
    </citation>
    <scope>IDENTIFICATION</scope>
</reference>
<protein>
    <submittedName>
        <fullName evidence="2 3">Uncharacterized protein</fullName>
    </submittedName>
</protein>
<keyword evidence="1" id="KW-0812">Transmembrane</keyword>
<dbReference type="OMA" id="IYIRICK"/>
<dbReference type="InterPro" id="IPR011735">
    <property type="entry name" value="WlaTC/HtrL_glycosyltransf"/>
</dbReference>
<dbReference type="AlphaFoldDB" id="R7TDT9"/>
<evidence type="ECO:0000313" key="4">
    <source>
        <dbReference type="Proteomes" id="UP000014760"/>
    </source>
</evidence>